<dbReference type="KEGG" id="sbk:SHEWBE_1237"/>
<reference evidence="2" key="1">
    <citation type="submission" date="2018-06" db="EMBL/GenBank/DDBJ databases">
        <authorList>
            <person name="Cea G.-C."/>
            <person name="William W."/>
        </authorList>
    </citation>
    <scope>NUCLEOTIDE SEQUENCE [LARGE SCALE GENOMIC DNA]</scope>
    <source>
        <strain evidence="2">DB21MT-2</strain>
    </source>
</reference>
<proteinExistence type="predicted"/>
<name>A0A330M1A9_9GAMM</name>
<protein>
    <submittedName>
        <fullName evidence="1">Uncharacterized protein</fullName>
    </submittedName>
</protein>
<accession>A0A330M1A9</accession>
<sequence>MVMALSANGKGHGDKVVPAMGDDPSALSFGIIYKFEVILAN</sequence>
<organism evidence="1 2">
    <name type="scientific">Shewanella benthica</name>
    <dbReference type="NCBI Taxonomy" id="43661"/>
    <lineage>
        <taxon>Bacteria</taxon>
        <taxon>Pseudomonadati</taxon>
        <taxon>Pseudomonadota</taxon>
        <taxon>Gammaproteobacteria</taxon>
        <taxon>Alteromonadales</taxon>
        <taxon>Shewanellaceae</taxon>
        <taxon>Shewanella</taxon>
    </lineage>
</organism>
<evidence type="ECO:0000313" key="2">
    <source>
        <dbReference type="Proteomes" id="UP000250123"/>
    </source>
</evidence>
<gene>
    <name evidence="1" type="ORF">SHEWBE_1237</name>
</gene>
<dbReference type="RefSeq" id="WP_269461397.1">
    <property type="nucleotide sequence ID" value="NZ_LS483452.1"/>
</dbReference>
<dbReference type="EMBL" id="LS483452">
    <property type="protein sequence ID" value="SQH75203.1"/>
    <property type="molecule type" value="Genomic_DNA"/>
</dbReference>
<dbReference type="AlphaFoldDB" id="A0A330M1A9"/>
<evidence type="ECO:0000313" key="1">
    <source>
        <dbReference type="EMBL" id="SQH75203.1"/>
    </source>
</evidence>
<dbReference type="Proteomes" id="UP000250123">
    <property type="component" value="Chromosome SHEWBE"/>
</dbReference>